<evidence type="ECO:0008006" key="4">
    <source>
        <dbReference type="Google" id="ProtNLM"/>
    </source>
</evidence>
<feature type="coiled-coil region" evidence="1">
    <location>
        <begin position="37"/>
        <end position="78"/>
    </location>
</feature>
<proteinExistence type="predicted"/>
<evidence type="ECO:0000313" key="2">
    <source>
        <dbReference type="EMBL" id="OOP57236.1"/>
    </source>
</evidence>
<dbReference type="InterPro" id="IPR008972">
    <property type="entry name" value="Cupredoxin"/>
</dbReference>
<gene>
    <name evidence="2" type="ORF">AYP45_04425</name>
</gene>
<dbReference type="Gene3D" id="2.60.40.420">
    <property type="entry name" value="Cupredoxins - blue copper proteins"/>
    <property type="match status" value="1"/>
</dbReference>
<sequence length="255" mass="28087">MEILLKIGGYKGFMKRYLISGILAISSIALSSHSLVLAQEEEKKVLTAEEMAEAAKKLEEAQQKLKKVVKNLPKVDNAGSITGVVTCQKMRNSADAIVFIEKVGDNKFAPPTEHAIVDQLNLTYVPRVVAMQKGTTVDFPNSDAVRHNVFSPPTAALQFNLGTYPTGVVKEVLFDVVGETPLLCNVHSEMAGFAVTFENPYFAITDKDGNYTIEGVPPGKYTVKTWHEKLKELSQEVTVEAGKATKVDFDLKRRR</sequence>
<dbReference type="Gene3D" id="2.60.40.1120">
    <property type="entry name" value="Carboxypeptidase-like, regulatory domain"/>
    <property type="match status" value="1"/>
</dbReference>
<evidence type="ECO:0000313" key="3">
    <source>
        <dbReference type="Proteomes" id="UP000189681"/>
    </source>
</evidence>
<dbReference type="Proteomes" id="UP000189681">
    <property type="component" value="Unassembled WGS sequence"/>
</dbReference>
<organism evidence="2 3">
    <name type="scientific">Candidatus Brocadia carolinensis</name>
    <dbReference type="NCBI Taxonomy" id="1004156"/>
    <lineage>
        <taxon>Bacteria</taxon>
        <taxon>Pseudomonadati</taxon>
        <taxon>Planctomycetota</taxon>
        <taxon>Candidatus Brocadiia</taxon>
        <taxon>Candidatus Brocadiales</taxon>
        <taxon>Candidatus Brocadiaceae</taxon>
        <taxon>Candidatus Brocadia</taxon>
    </lineage>
</organism>
<comment type="caution">
    <text evidence="2">The sequence shown here is derived from an EMBL/GenBank/DDBJ whole genome shotgun (WGS) entry which is preliminary data.</text>
</comment>
<evidence type="ECO:0000256" key="1">
    <source>
        <dbReference type="SAM" id="Coils"/>
    </source>
</evidence>
<reference evidence="2 3" key="1">
    <citation type="journal article" date="2017" name="Water Res.">
        <title>Discovery and metagenomic analysis of an anammox bacterial enrichment related to Candidatus "Brocadia caroliniensis" in a full-scale glycerol-fed nitritation-denitritation separate centrate treatment process.</title>
        <authorList>
            <person name="Park H."/>
            <person name="Brotto A.C."/>
            <person name="van Loosdrecht M.C."/>
            <person name="Chandran K."/>
        </authorList>
    </citation>
    <scope>NUCLEOTIDE SEQUENCE [LARGE SCALE GENOMIC DNA]</scope>
    <source>
        <strain evidence="2">26THWARD</strain>
    </source>
</reference>
<protein>
    <recommendedName>
        <fullName evidence="4">Rhamnogalacturonan lyase domain-containing protein</fullName>
    </recommendedName>
</protein>
<keyword evidence="1" id="KW-0175">Coiled coil</keyword>
<dbReference type="EMBL" id="AYTS01000037">
    <property type="protein sequence ID" value="OOP57236.1"/>
    <property type="molecule type" value="Genomic_DNA"/>
</dbReference>
<accession>A0A1V4AVT9</accession>
<dbReference type="SUPFAM" id="SSF117074">
    <property type="entry name" value="Hypothetical protein PA1324"/>
    <property type="match status" value="1"/>
</dbReference>
<name>A0A1V4AVT9_9BACT</name>
<dbReference type="AlphaFoldDB" id="A0A1V4AVT9"/>
<dbReference type="STRING" id="1004156.AYP45_04425"/>
<dbReference type="Pfam" id="PF13620">
    <property type="entry name" value="CarboxypepD_reg"/>
    <property type="match status" value="1"/>
</dbReference>